<dbReference type="InterPro" id="IPR041704">
    <property type="entry name" value="CFLE_GH18"/>
</dbReference>
<accession>A0A4R1RZZ8</accession>
<dbReference type="CDD" id="cd02874">
    <property type="entry name" value="GH18_CFLE_spore_hydrolase"/>
    <property type="match status" value="1"/>
</dbReference>
<evidence type="ECO:0000256" key="2">
    <source>
        <dbReference type="ARBA" id="ARBA00023295"/>
    </source>
</evidence>
<dbReference type="CDD" id="cd00118">
    <property type="entry name" value="LysM"/>
    <property type="match status" value="3"/>
</dbReference>
<reference evidence="5 6" key="1">
    <citation type="submission" date="2019-03" db="EMBL/GenBank/DDBJ databases">
        <title>Genomic Encyclopedia of Type Strains, Phase IV (KMG-IV): sequencing the most valuable type-strain genomes for metagenomic binning, comparative biology and taxonomic classification.</title>
        <authorList>
            <person name="Goeker M."/>
        </authorList>
    </citation>
    <scope>NUCLEOTIDE SEQUENCE [LARGE SCALE GENOMIC DNA]</scope>
    <source>
        <strain evidence="5 6">LX-B</strain>
    </source>
</reference>
<dbReference type="InterPro" id="IPR018392">
    <property type="entry name" value="LysM"/>
</dbReference>
<dbReference type="Proteomes" id="UP000295008">
    <property type="component" value="Unassembled WGS sequence"/>
</dbReference>
<dbReference type="EMBL" id="SLUN01000006">
    <property type="protein sequence ID" value="TCL72391.1"/>
    <property type="molecule type" value="Genomic_DNA"/>
</dbReference>
<dbReference type="Gene3D" id="3.10.50.10">
    <property type="match status" value="1"/>
</dbReference>
<dbReference type="InterPro" id="IPR036779">
    <property type="entry name" value="LysM_dom_sf"/>
</dbReference>
<dbReference type="Pfam" id="PF00704">
    <property type="entry name" value="Glyco_hydro_18"/>
    <property type="match status" value="1"/>
</dbReference>
<dbReference type="GO" id="GO:0008061">
    <property type="term" value="F:chitin binding"/>
    <property type="evidence" value="ECO:0007669"/>
    <property type="project" value="InterPro"/>
</dbReference>
<dbReference type="RefSeq" id="WP_165907868.1">
    <property type="nucleotide sequence ID" value="NZ_SLUN01000006.1"/>
</dbReference>
<name>A0A4R1RZZ8_HYDET</name>
<keyword evidence="1" id="KW-0378">Hydrolase</keyword>
<dbReference type="InterPro" id="IPR011583">
    <property type="entry name" value="Chitinase_II/V-like_cat"/>
</dbReference>
<dbReference type="AlphaFoldDB" id="A0A4R1RZZ8"/>
<dbReference type="GO" id="GO:0012505">
    <property type="term" value="C:endomembrane system"/>
    <property type="evidence" value="ECO:0007669"/>
    <property type="project" value="TreeGrafter"/>
</dbReference>
<dbReference type="PROSITE" id="PS51782">
    <property type="entry name" value="LYSM"/>
    <property type="match status" value="3"/>
</dbReference>
<evidence type="ECO:0000313" key="6">
    <source>
        <dbReference type="Proteomes" id="UP000295008"/>
    </source>
</evidence>
<evidence type="ECO:0000259" key="3">
    <source>
        <dbReference type="PROSITE" id="PS51782"/>
    </source>
</evidence>
<keyword evidence="2" id="KW-0326">Glycosidase</keyword>
<dbReference type="PANTHER" id="PTHR46066">
    <property type="entry name" value="CHITINASE DOMAIN-CONTAINING PROTEIN 1 FAMILY MEMBER"/>
    <property type="match status" value="1"/>
</dbReference>
<organism evidence="5 6">
    <name type="scientific">Hydrogenispora ethanolica</name>
    <dbReference type="NCBI Taxonomy" id="1082276"/>
    <lineage>
        <taxon>Bacteria</taxon>
        <taxon>Bacillati</taxon>
        <taxon>Bacillota</taxon>
        <taxon>Hydrogenispora</taxon>
    </lineage>
</organism>
<dbReference type="SUPFAM" id="SSF51445">
    <property type="entry name" value="(Trans)glycosidases"/>
    <property type="match status" value="1"/>
</dbReference>
<dbReference type="Gene3D" id="3.10.350.10">
    <property type="entry name" value="LysM domain"/>
    <property type="match status" value="3"/>
</dbReference>
<dbReference type="SMART" id="SM00257">
    <property type="entry name" value="LysM"/>
    <property type="match status" value="3"/>
</dbReference>
<evidence type="ECO:0000259" key="4">
    <source>
        <dbReference type="PROSITE" id="PS51910"/>
    </source>
</evidence>
<dbReference type="GO" id="GO:0005975">
    <property type="term" value="P:carbohydrate metabolic process"/>
    <property type="evidence" value="ECO:0007669"/>
    <property type="project" value="InterPro"/>
</dbReference>
<dbReference type="Pfam" id="PF01476">
    <property type="entry name" value="LysM"/>
    <property type="match status" value="3"/>
</dbReference>
<evidence type="ECO:0000256" key="1">
    <source>
        <dbReference type="ARBA" id="ARBA00022801"/>
    </source>
</evidence>
<comment type="caution">
    <text evidence="5">The sequence shown here is derived from an EMBL/GenBank/DDBJ whole genome shotgun (WGS) entry which is preliminary data.</text>
</comment>
<dbReference type="GO" id="GO:0016798">
    <property type="term" value="F:hydrolase activity, acting on glycosyl bonds"/>
    <property type="evidence" value="ECO:0007669"/>
    <property type="project" value="UniProtKB-KW"/>
</dbReference>
<dbReference type="SUPFAM" id="SSF54106">
    <property type="entry name" value="LysM domain"/>
    <property type="match status" value="3"/>
</dbReference>
<dbReference type="GO" id="GO:0070492">
    <property type="term" value="F:oligosaccharide binding"/>
    <property type="evidence" value="ECO:0007669"/>
    <property type="project" value="TreeGrafter"/>
</dbReference>
<keyword evidence="6" id="KW-1185">Reference proteome</keyword>
<protein>
    <submittedName>
        <fullName evidence="5">Spore germination protein</fullName>
    </submittedName>
</protein>
<dbReference type="PROSITE" id="PS51910">
    <property type="entry name" value="GH18_2"/>
    <property type="match status" value="1"/>
</dbReference>
<gene>
    <name evidence="5" type="ORF">EDC14_1006101</name>
</gene>
<sequence length="486" mass="52904">MEIYVVQSGDTFYAIAQRYGLTTAQLQAANEIPDPAKLAVGQALLIPTPTAVALSYTVRSGDTLYQLAQLFGTTVSAIAQANSISNPAQIAVGQVLTIPGWSQSQYTVRSGDTLYQISSRYNTTASLIARVNGIANPALIYPGQVLTIPQPGTAAVTPTSIESIAYFQISGISRLEQSVAQLGQYFTYGALFHYPVSATGTLTISANTQRAVTALWNQNVKPLAVITNWGATGTFESELARTIMSDPAVKSQTIANTLALLNSYQFAGVNVDFENMYPEDRPLYNSFISDLAAALRPRGYTVSLAVAPKAADLPNASWVGAFDYATLGSLVDLVFIMTYEWGWVGGPPMAISPINQVRRVLTYAVSQIPAAKVMQGVPLYGYDWPIPQTPERLAATVDLVNVYTLATDYNAAIQYDTTSQAPWFRYTDTGGQQHEVWFDDARSVTVKYQTAQEFGLRGVGFWSPINQPYGFTANWLIFDERFNVSK</sequence>
<proteinExistence type="predicted"/>
<feature type="domain" description="LysM" evidence="3">
    <location>
        <begin position="2"/>
        <end position="46"/>
    </location>
</feature>
<feature type="domain" description="LysM" evidence="3">
    <location>
        <begin position="54"/>
        <end position="98"/>
    </location>
</feature>
<feature type="domain" description="GH18" evidence="4">
    <location>
        <begin position="161"/>
        <end position="486"/>
    </location>
</feature>
<dbReference type="SMART" id="SM00636">
    <property type="entry name" value="Glyco_18"/>
    <property type="match status" value="1"/>
</dbReference>
<feature type="domain" description="LysM" evidence="3">
    <location>
        <begin position="104"/>
        <end position="148"/>
    </location>
</feature>
<dbReference type="InterPro" id="IPR017853">
    <property type="entry name" value="GH"/>
</dbReference>
<dbReference type="InterPro" id="IPR029070">
    <property type="entry name" value="Chitinase_insertion_sf"/>
</dbReference>
<evidence type="ECO:0000313" key="5">
    <source>
        <dbReference type="EMBL" id="TCL72391.1"/>
    </source>
</evidence>
<dbReference type="PANTHER" id="PTHR46066:SF2">
    <property type="entry name" value="CHITINASE DOMAIN-CONTAINING PROTEIN 1"/>
    <property type="match status" value="1"/>
</dbReference>
<dbReference type="InterPro" id="IPR001223">
    <property type="entry name" value="Glyco_hydro18_cat"/>
</dbReference>
<dbReference type="Gene3D" id="3.20.20.80">
    <property type="entry name" value="Glycosidases"/>
    <property type="match status" value="1"/>
</dbReference>